<keyword evidence="1" id="KW-0614">Plasmid</keyword>
<name>G9AIH1_SINF1</name>
<protein>
    <submittedName>
        <fullName evidence="1">Uncharacterized protein</fullName>
    </submittedName>
</protein>
<organism evidence="1 2">
    <name type="scientific">Sinorhizobium fredii (strain HH103)</name>
    <dbReference type="NCBI Taxonomy" id="1117943"/>
    <lineage>
        <taxon>Bacteria</taxon>
        <taxon>Pseudomonadati</taxon>
        <taxon>Pseudomonadota</taxon>
        <taxon>Alphaproteobacteria</taxon>
        <taxon>Hyphomicrobiales</taxon>
        <taxon>Rhizobiaceae</taxon>
        <taxon>Sinorhizobium/Ensifer group</taxon>
        <taxon>Sinorhizobium</taxon>
    </lineage>
</organism>
<dbReference type="Proteomes" id="UP000007735">
    <property type="component" value="Plasmid pSfHH103e"/>
</dbReference>
<evidence type="ECO:0000313" key="2">
    <source>
        <dbReference type="Proteomes" id="UP000007735"/>
    </source>
</evidence>
<gene>
    <name evidence="1" type="ordered locus">SFHH103_06394</name>
</gene>
<dbReference type="KEGG" id="sfh:SFHH103_06394"/>
<dbReference type="HOGENOM" id="CLU_3398118_0_0_5"/>
<geneLocation type="plasmid" evidence="1 2">
    <name>pSfHH103e</name>
</geneLocation>
<dbReference type="AlphaFoldDB" id="G9AIH1"/>
<accession>G9AIH1</accession>
<proteinExistence type="predicted"/>
<sequence>MGICAKRPADRRELGGIKVAMGPLIGIIQPL</sequence>
<evidence type="ECO:0000313" key="1">
    <source>
        <dbReference type="EMBL" id="CCF00853.1"/>
    </source>
</evidence>
<dbReference type="EMBL" id="HE616899">
    <property type="protein sequence ID" value="CCF00853.1"/>
    <property type="molecule type" value="Genomic_DNA"/>
</dbReference>
<reference evidence="1 2" key="1">
    <citation type="journal article" date="2012" name="J. Bacteriol.">
        <title>Genome sequence of the soybean symbiont Sinorhizobium fredii HH103.</title>
        <authorList>
            <person name="Weidner S."/>
            <person name="Becker A."/>
            <person name="Bonilla I."/>
            <person name="Jaenicke S."/>
            <person name="Lloret J."/>
            <person name="Margaret I."/>
            <person name="Puhler A."/>
            <person name="Ruiz-Sainz J.E."/>
            <person name="Schneiker-Bekel S."/>
            <person name="Szczepanowski R."/>
            <person name="Vinardell J.M."/>
            <person name="Zehner S."/>
            <person name="Gottfert M."/>
        </authorList>
    </citation>
    <scope>NUCLEOTIDE SEQUENCE [LARGE SCALE GENOMIC DNA]</scope>
    <source>
        <strain evidence="1 2">HH103</strain>
        <plasmid evidence="2">pSfHH103e</plasmid>
    </source>
</reference>